<evidence type="ECO:0000313" key="4">
    <source>
        <dbReference type="EMBL" id="CAB3895270.1"/>
    </source>
</evidence>
<dbReference type="Proteomes" id="UP000494117">
    <property type="component" value="Unassembled WGS sequence"/>
</dbReference>
<evidence type="ECO:0000313" key="5">
    <source>
        <dbReference type="Proteomes" id="UP000494117"/>
    </source>
</evidence>
<protein>
    <recommendedName>
        <fullName evidence="3">Thiamine pyrophosphate enzyme N-terminal TPP-binding domain-containing protein</fullName>
    </recommendedName>
</protein>
<feature type="domain" description="Thiamine pyrophosphate enzyme N-terminal TPP-binding" evidence="3">
    <location>
        <begin position="8"/>
        <end position="108"/>
    </location>
</feature>
<accession>A0A6S7E4K5</accession>
<sequence length="172" mass="18579">MPASVPASAIVERLDAGGFHKIVTVPDFVQLSVHELLDRTPRFQVIRCSDENQAIHVAGGLHIGGHKVAVLIQNQGLLNCLNSLRAIGLDAGLPMLLMIGQFGREFANVGQDPSQSRRRVVNLVEPVLDVMGIGHWRLDTPQELPNIDLAIESCAARSGPAAVLIGHYTAWN</sequence>
<dbReference type="PANTHER" id="PTHR42818:SF1">
    <property type="entry name" value="SULFOPYRUVATE DECARBOXYLASE"/>
    <property type="match status" value="1"/>
</dbReference>
<dbReference type="CDD" id="cd07035">
    <property type="entry name" value="TPP_PYR_POX_like"/>
    <property type="match status" value="1"/>
</dbReference>
<dbReference type="InterPro" id="IPR051818">
    <property type="entry name" value="TPP_dependent_decarboxylase"/>
</dbReference>
<dbReference type="RefSeq" id="WP_246302195.1">
    <property type="nucleotide sequence ID" value="NZ_CADILG010000032.1"/>
</dbReference>
<evidence type="ECO:0000259" key="3">
    <source>
        <dbReference type="Pfam" id="PF02776"/>
    </source>
</evidence>
<keyword evidence="2" id="KW-0456">Lyase</keyword>
<keyword evidence="1" id="KW-0210">Decarboxylase</keyword>
<evidence type="ECO:0000256" key="1">
    <source>
        <dbReference type="ARBA" id="ARBA00022793"/>
    </source>
</evidence>
<proteinExistence type="predicted"/>
<dbReference type="InterPro" id="IPR012001">
    <property type="entry name" value="Thiamin_PyroP_enz_TPP-bd_dom"/>
</dbReference>
<evidence type="ECO:0000256" key="2">
    <source>
        <dbReference type="ARBA" id="ARBA00023239"/>
    </source>
</evidence>
<keyword evidence="5" id="KW-1185">Reference proteome</keyword>
<dbReference type="GO" id="GO:0030976">
    <property type="term" value="F:thiamine pyrophosphate binding"/>
    <property type="evidence" value="ECO:0007669"/>
    <property type="project" value="InterPro"/>
</dbReference>
<dbReference type="InterPro" id="IPR029061">
    <property type="entry name" value="THDP-binding"/>
</dbReference>
<reference evidence="4 5" key="1">
    <citation type="submission" date="2020-04" db="EMBL/GenBank/DDBJ databases">
        <authorList>
            <person name="De Canck E."/>
        </authorList>
    </citation>
    <scope>NUCLEOTIDE SEQUENCE [LARGE SCALE GENOMIC DNA]</scope>
    <source>
        <strain evidence="4 5">LMG 26858</strain>
    </source>
</reference>
<dbReference type="PANTHER" id="PTHR42818">
    <property type="entry name" value="SULFOPYRUVATE DECARBOXYLASE SUBUNIT ALPHA"/>
    <property type="match status" value="1"/>
</dbReference>
<gene>
    <name evidence="4" type="ORF">LMG26858_03943</name>
</gene>
<dbReference type="GO" id="GO:0016831">
    <property type="term" value="F:carboxy-lyase activity"/>
    <property type="evidence" value="ECO:0007669"/>
    <property type="project" value="UniProtKB-KW"/>
</dbReference>
<organism evidence="4 5">
    <name type="scientific">Achromobacter anxifer</name>
    <dbReference type="NCBI Taxonomy" id="1287737"/>
    <lineage>
        <taxon>Bacteria</taxon>
        <taxon>Pseudomonadati</taxon>
        <taxon>Pseudomonadota</taxon>
        <taxon>Betaproteobacteria</taxon>
        <taxon>Burkholderiales</taxon>
        <taxon>Alcaligenaceae</taxon>
        <taxon>Achromobacter</taxon>
    </lineage>
</organism>
<dbReference type="AlphaFoldDB" id="A0A6S7E4K5"/>
<dbReference type="Pfam" id="PF02776">
    <property type="entry name" value="TPP_enzyme_N"/>
    <property type="match status" value="1"/>
</dbReference>
<name>A0A6S7E4K5_9BURK</name>
<dbReference type="EMBL" id="CADILG010000032">
    <property type="protein sequence ID" value="CAB3895270.1"/>
    <property type="molecule type" value="Genomic_DNA"/>
</dbReference>
<dbReference type="Gene3D" id="3.40.50.970">
    <property type="match status" value="1"/>
</dbReference>
<dbReference type="SUPFAM" id="SSF52518">
    <property type="entry name" value="Thiamin diphosphate-binding fold (THDP-binding)"/>
    <property type="match status" value="1"/>
</dbReference>